<evidence type="ECO:0000256" key="3">
    <source>
        <dbReference type="ARBA" id="ARBA00022676"/>
    </source>
</evidence>
<keyword evidence="12" id="KW-1185">Reference proteome</keyword>
<organism evidence="11 12">
    <name type="scientific">Porites evermanni</name>
    <dbReference type="NCBI Taxonomy" id="104178"/>
    <lineage>
        <taxon>Eukaryota</taxon>
        <taxon>Metazoa</taxon>
        <taxon>Cnidaria</taxon>
        <taxon>Anthozoa</taxon>
        <taxon>Hexacorallia</taxon>
        <taxon>Scleractinia</taxon>
        <taxon>Fungiina</taxon>
        <taxon>Poritidae</taxon>
        <taxon>Porites</taxon>
    </lineage>
</organism>
<reference evidence="11 12" key="1">
    <citation type="submission" date="2022-05" db="EMBL/GenBank/DDBJ databases">
        <authorList>
            <consortium name="Genoscope - CEA"/>
            <person name="William W."/>
        </authorList>
    </citation>
    <scope>NUCLEOTIDE SEQUENCE [LARGE SCALE GENOMIC DNA]</scope>
</reference>
<keyword evidence="8 10" id="KW-0333">Golgi apparatus</keyword>
<evidence type="ECO:0000256" key="2">
    <source>
        <dbReference type="ARBA" id="ARBA00008661"/>
    </source>
</evidence>
<comment type="similarity">
    <text evidence="2 10">Belongs to the glycosyltransferase 31 family.</text>
</comment>
<evidence type="ECO:0000256" key="4">
    <source>
        <dbReference type="ARBA" id="ARBA00022679"/>
    </source>
</evidence>
<accession>A0ABN8MSU5</accession>
<comment type="caution">
    <text evidence="11">The sequence shown here is derived from an EMBL/GenBank/DDBJ whole genome shotgun (WGS) entry which is preliminary data.</text>
</comment>
<dbReference type="InterPro" id="IPR002659">
    <property type="entry name" value="Glyco_trans_31"/>
</dbReference>
<name>A0ABN8MSU5_9CNID</name>
<dbReference type="EC" id="2.4.1.-" evidence="10"/>
<keyword evidence="5" id="KW-0812">Transmembrane</keyword>
<dbReference type="EMBL" id="CALNXI010000645">
    <property type="protein sequence ID" value="CAH3030627.1"/>
    <property type="molecule type" value="Genomic_DNA"/>
</dbReference>
<evidence type="ECO:0000313" key="12">
    <source>
        <dbReference type="Proteomes" id="UP001159427"/>
    </source>
</evidence>
<proteinExistence type="inferred from homology"/>
<keyword evidence="6" id="KW-0735">Signal-anchor</keyword>
<dbReference type="Pfam" id="PF01762">
    <property type="entry name" value="Galactosyl_T"/>
    <property type="match status" value="1"/>
</dbReference>
<sequence length="199" mass="22925">MILSIHWPLVQNCSASYILKTDEDCFVNIGNLLNWLDSYHTINGTQPIYAGRRQDHMAVRRNNQSRYSLSEKEFPEPYFYPYVSGGGYVFSGNLLPLLFNVLKTAPLFPNEDALLGSLMRRISVKPTDQDRFLPFVFCQRNSTEELKQAHMCALSKHIIVHGVKEQQQIRMHYNNALLNSLPSLCSLQDSYENIRDYCG</sequence>
<evidence type="ECO:0000313" key="11">
    <source>
        <dbReference type="EMBL" id="CAH3030627.1"/>
    </source>
</evidence>
<evidence type="ECO:0000256" key="5">
    <source>
        <dbReference type="ARBA" id="ARBA00022692"/>
    </source>
</evidence>
<dbReference type="PANTHER" id="PTHR11214:SF376">
    <property type="entry name" value="HEXOSYLTRANSFERASE"/>
    <property type="match status" value="1"/>
</dbReference>
<evidence type="ECO:0000256" key="6">
    <source>
        <dbReference type="ARBA" id="ARBA00022968"/>
    </source>
</evidence>
<evidence type="ECO:0000256" key="9">
    <source>
        <dbReference type="ARBA" id="ARBA00023136"/>
    </source>
</evidence>
<evidence type="ECO:0000256" key="10">
    <source>
        <dbReference type="RuleBase" id="RU363063"/>
    </source>
</evidence>
<keyword evidence="3 10" id="KW-0328">Glycosyltransferase</keyword>
<dbReference type="Gene3D" id="3.90.550.50">
    <property type="match status" value="1"/>
</dbReference>
<protein>
    <recommendedName>
        <fullName evidence="10">Hexosyltransferase</fullName>
        <ecNumber evidence="10">2.4.1.-</ecNumber>
    </recommendedName>
</protein>
<keyword evidence="9" id="KW-0472">Membrane</keyword>
<keyword evidence="7" id="KW-1133">Transmembrane helix</keyword>
<dbReference type="PANTHER" id="PTHR11214">
    <property type="entry name" value="BETA-1,3-N-ACETYLGLUCOSAMINYLTRANSFERASE"/>
    <property type="match status" value="1"/>
</dbReference>
<evidence type="ECO:0000256" key="1">
    <source>
        <dbReference type="ARBA" id="ARBA00004323"/>
    </source>
</evidence>
<comment type="subcellular location">
    <subcellularLocation>
        <location evidence="1 10">Golgi apparatus membrane</location>
        <topology evidence="1 10">Single-pass type II membrane protein</topology>
    </subcellularLocation>
</comment>
<keyword evidence="4" id="KW-0808">Transferase</keyword>
<evidence type="ECO:0000256" key="7">
    <source>
        <dbReference type="ARBA" id="ARBA00022989"/>
    </source>
</evidence>
<evidence type="ECO:0000256" key="8">
    <source>
        <dbReference type="ARBA" id="ARBA00023034"/>
    </source>
</evidence>
<dbReference type="Proteomes" id="UP001159427">
    <property type="component" value="Unassembled WGS sequence"/>
</dbReference>
<gene>
    <name evidence="11" type="ORF">PEVE_00038285</name>
</gene>